<name>A0A2T4UDF5_9ACTN</name>
<evidence type="ECO:0008006" key="3">
    <source>
        <dbReference type="Google" id="ProtNLM"/>
    </source>
</evidence>
<proteinExistence type="predicted"/>
<dbReference type="RefSeq" id="WP_107570580.1">
    <property type="nucleotide sequence ID" value="NZ_PYYB01000003.1"/>
</dbReference>
<dbReference type="PANTHER" id="PTHR31793:SF39">
    <property type="entry name" value="THIOESTERASE_THIOL ESTER DEHYDRASE-ISOMERASE"/>
    <property type="match status" value="1"/>
</dbReference>
<dbReference type="Proteomes" id="UP000240739">
    <property type="component" value="Unassembled WGS sequence"/>
</dbReference>
<dbReference type="SUPFAM" id="SSF54637">
    <property type="entry name" value="Thioesterase/thiol ester dehydrase-isomerase"/>
    <property type="match status" value="1"/>
</dbReference>
<accession>A0A2T4UDF5</accession>
<dbReference type="AlphaFoldDB" id="A0A2T4UDF5"/>
<comment type="caution">
    <text evidence="1">The sequence shown here is derived from an EMBL/GenBank/DDBJ whole genome shotgun (WGS) entry which is preliminary data.</text>
</comment>
<dbReference type="PANTHER" id="PTHR31793">
    <property type="entry name" value="4-HYDROXYBENZOYL-COA THIOESTERASE FAMILY MEMBER"/>
    <property type="match status" value="1"/>
</dbReference>
<dbReference type="OrthoDB" id="9799036at2"/>
<dbReference type="EMBL" id="PYYB01000003">
    <property type="protein sequence ID" value="PTL55537.1"/>
    <property type="molecule type" value="Genomic_DNA"/>
</dbReference>
<dbReference type="Pfam" id="PF13279">
    <property type="entry name" value="4HBT_2"/>
    <property type="match status" value="1"/>
</dbReference>
<keyword evidence="2" id="KW-1185">Reference proteome</keyword>
<reference evidence="1 2" key="1">
    <citation type="submission" date="2018-03" db="EMBL/GenBank/DDBJ databases">
        <title>Aquarubrobacter algicola gen. nov., sp. nov., a novel actinobacterium isolated from shallow eutrophic lake during the end of cyanobacterial harmful algal blooms.</title>
        <authorList>
            <person name="Chun S.J."/>
        </authorList>
    </citation>
    <scope>NUCLEOTIDE SEQUENCE [LARGE SCALE GENOMIC DNA]</scope>
    <source>
        <strain evidence="1 2">Seoho-28</strain>
    </source>
</reference>
<sequence>MSEQPWPFSFVDRIRYGDLDANRHLNNVAVHQFHESARIAYMARLFPEADVTLGHDFPVIFAETHVRFRSPGLYDEEIRTDVRPAVLRRSSVRLDFRMVCTADGRLVADGWGTLVGYDYAAGRAAPLPEAMAAALRADGAVPAAAE</sequence>
<dbReference type="GO" id="GO:0047617">
    <property type="term" value="F:fatty acyl-CoA hydrolase activity"/>
    <property type="evidence" value="ECO:0007669"/>
    <property type="project" value="TreeGrafter"/>
</dbReference>
<dbReference type="CDD" id="cd00586">
    <property type="entry name" value="4HBT"/>
    <property type="match status" value="1"/>
</dbReference>
<evidence type="ECO:0000313" key="2">
    <source>
        <dbReference type="Proteomes" id="UP000240739"/>
    </source>
</evidence>
<dbReference type="InterPro" id="IPR029069">
    <property type="entry name" value="HotDog_dom_sf"/>
</dbReference>
<gene>
    <name evidence="1" type="ORF">C7Y72_17985</name>
</gene>
<dbReference type="InterPro" id="IPR050563">
    <property type="entry name" value="4-hydroxybenzoyl-CoA_TE"/>
</dbReference>
<protein>
    <recommendedName>
        <fullName evidence="3">Acyl-CoA thioesterase</fullName>
    </recommendedName>
</protein>
<dbReference type="Gene3D" id="3.10.129.10">
    <property type="entry name" value="Hotdog Thioesterase"/>
    <property type="match status" value="1"/>
</dbReference>
<evidence type="ECO:0000313" key="1">
    <source>
        <dbReference type="EMBL" id="PTL55537.1"/>
    </source>
</evidence>
<organism evidence="1 2">
    <name type="scientific">Paraconexibacter algicola</name>
    <dbReference type="NCBI Taxonomy" id="2133960"/>
    <lineage>
        <taxon>Bacteria</taxon>
        <taxon>Bacillati</taxon>
        <taxon>Actinomycetota</taxon>
        <taxon>Thermoleophilia</taxon>
        <taxon>Solirubrobacterales</taxon>
        <taxon>Paraconexibacteraceae</taxon>
        <taxon>Paraconexibacter</taxon>
    </lineage>
</organism>